<comment type="pathway">
    <text evidence="1">Bacterial outer membrane biogenesis; LPS O-antigen biosynthesis.</text>
</comment>
<dbReference type="Proteomes" id="UP000518878">
    <property type="component" value="Unassembled WGS sequence"/>
</dbReference>
<evidence type="ECO:0000256" key="1">
    <source>
        <dbReference type="ARBA" id="ARBA00005125"/>
    </source>
</evidence>
<comment type="caution">
    <text evidence="4">The sequence shown here is derived from an EMBL/GenBank/DDBJ whole genome shotgun (WGS) entry which is preliminary data.</text>
</comment>
<reference evidence="4 5" key="1">
    <citation type="journal article" date="2006" name="Int. J. Syst. Evol. Microbiol.">
        <title>Dyella yeojuensis sp. nov., isolated from greenhouse soil in Korea.</title>
        <authorList>
            <person name="Kim B.Y."/>
            <person name="Weon H.Y."/>
            <person name="Lee K.H."/>
            <person name="Seok S.J."/>
            <person name="Kwon S.W."/>
            <person name="Go S.J."/>
            <person name="Stackebrandt E."/>
        </authorList>
    </citation>
    <scope>NUCLEOTIDE SEQUENCE [LARGE SCALE GENOMIC DNA]</scope>
    <source>
        <strain evidence="4 5">DSM 17673</strain>
    </source>
</reference>
<feature type="domain" description="NAD-dependent epimerase/dehydratase" evidence="3">
    <location>
        <begin position="6"/>
        <end position="268"/>
    </location>
</feature>
<proteinExistence type="inferred from homology"/>
<sequence length="354" mass="38260">MMTTCLVTGGAGFIGCAISHELVKNFDKVIAVDNLHPQVHKKRERPENLAREVVLHFGDVTEPNMWQELLADIQPDTIIHLAAETGTGQSLTEGSRHASVNVVGTTQMLDALARYEIRPQRFVLSSSRAVYGEGAWANAEGMNIYPGQRSSAMLESGTWDFPGLRAQPFSADTTHPAPTSIYGATKLVQEHILNAWALSFGSSVNIVRLQNVFGPGQSLTNPYTGIVSLFARLAKSGKSIPVYEDGAMLRDFVFIDDVARAIVSAALTERTGVLADIGTGASLSIADIARITADIYNAPAPHITGQYRNGDVRHAACRIHLAAQQLGWTPAVTAEEGIRRLCTWIDNLNEIATA</sequence>
<evidence type="ECO:0000256" key="2">
    <source>
        <dbReference type="ARBA" id="ARBA00007637"/>
    </source>
</evidence>
<gene>
    <name evidence="4" type="ORF">HBF32_09875</name>
</gene>
<dbReference type="InterPro" id="IPR001509">
    <property type="entry name" value="Epimerase_deHydtase"/>
</dbReference>
<protein>
    <submittedName>
        <fullName evidence="4">NAD-dependent epimerase/dehydratase family protein</fullName>
    </submittedName>
</protein>
<keyword evidence="5" id="KW-1185">Reference proteome</keyword>
<dbReference type="SUPFAM" id="SSF51735">
    <property type="entry name" value="NAD(P)-binding Rossmann-fold domains"/>
    <property type="match status" value="1"/>
</dbReference>
<evidence type="ECO:0000313" key="4">
    <source>
        <dbReference type="EMBL" id="NID15763.1"/>
    </source>
</evidence>
<dbReference type="EMBL" id="JAAQTL010000001">
    <property type="protein sequence ID" value="NID15763.1"/>
    <property type="molecule type" value="Genomic_DNA"/>
</dbReference>
<evidence type="ECO:0000313" key="5">
    <source>
        <dbReference type="Proteomes" id="UP000518878"/>
    </source>
</evidence>
<dbReference type="InterPro" id="IPR036291">
    <property type="entry name" value="NAD(P)-bd_dom_sf"/>
</dbReference>
<organism evidence="4 5">
    <name type="scientific">Luteibacter yeojuensis</name>
    <dbReference type="NCBI Taxonomy" id="345309"/>
    <lineage>
        <taxon>Bacteria</taxon>
        <taxon>Pseudomonadati</taxon>
        <taxon>Pseudomonadota</taxon>
        <taxon>Gammaproteobacteria</taxon>
        <taxon>Lysobacterales</taxon>
        <taxon>Rhodanobacteraceae</taxon>
        <taxon>Luteibacter</taxon>
    </lineage>
</organism>
<dbReference type="PANTHER" id="PTHR43000">
    <property type="entry name" value="DTDP-D-GLUCOSE 4,6-DEHYDRATASE-RELATED"/>
    <property type="match status" value="1"/>
</dbReference>
<accession>A0A7X5QUN9</accession>
<dbReference type="Pfam" id="PF01370">
    <property type="entry name" value="Epimerase"/>
    <property type="match status" value="1"/>
</dbReference>
<evidence type="ECO:0000259" key="3">
    <source>
        <dbReference type="Pfam" id="PF01370"/>
    </source>
</evidence>
<dbReference type="Gene3D" id="3.40.50.720">
    <property type="entry name" value="NAD(P)-binding Rossmann-like Domain"/>
    <property type="match status" value="1"/>
</dbReference>
<name>A0A7X5QUN9_9GAMM</name>
<comment type="similarity">
    <text evidence="2">Belongs to the NAD(P)-dependent epimerase/dehydratase family.</text>
</comment>
<dbReference type="AlphaFoldDB" id="A0A7X5QUN9"/>